<feature type="region of interest" description="Disordered" evidence="1">
    <location>
        <begin position="35"/>
        <end position="62"/>
    </location>
</feature>
<organism evidence="2 3">
    <name type="scientific">Mesorhizobium plurifarium</name>
    <dbReference type="NCBI Taxonomy" id="69974"/>
    <lineage>
        <taxon>Bacteria</taxon>
        <taxon>Pseudomonadati</taxon>
        <taxon>Pseudomonadota</taxon>
        <taxon>Alphaproteobacteria</taxon>
        <taxon>Hyphomicrobiales</taxon>
        <taxon>Phyllobacteriaceae</taxon>
        <taxon>Mesorhizobium</taxon>
    </lineage>
</organism>
<dbReference type="AlphaFoldDB" id="A0A090GE51"/>
<accession>A0A090GE51</accession>
<evidence type="ECO:0000256" key="1">
    <source>
        <dbReference type="SAM" id="MobiDB-lite"/>
    </source>
</evidence>
<name>A0A090GE51_MESPL</name>
<evidence type="ECO:0000313" key="2">
    <source>
        <dbReference type="EMBL" id="CDX63297.1"/>
    </source>
</evidence>
<dbReference type="EMBL" id="CCNE01000067">
    <property type="protein sequence ID" value="CDX63297.1"/>
    <property type="molecule type" value="Genomic_DNA"/>
</dbReference>
<protein>
    <submittedName>
        <fullName evidence="2">Uncharacterized protein</fullName>
    </submittedName>
</protein>
<dbReference type="Proteomes" id="UP000046122">
    <property type="component" value="Unassembled WGS sequence"/>
</dbReference>
<reference evidence="2 3" key="1">
    <citation type="submission" date="2014-08" db="EMBL/GenBank/DDBJ databases">
        <authorList>
            <person name="Moulin Lionel"/>
        </authorList>
    </citation>
    <scope>NUCLEOTIDE SEQUENCE [LARGE SCALE GENOMIC DNA]</scope>
</reference>
<gene>
    <name evidence="2" type="ORF">MPL3365_90004</name>
</gene>
<sequence>MSGRTERGGEGTLRCAFSLRWEGVSGAGVSLLATRRPLAQPDESGRDHLYGSSYFHDDKSAL</sequence>
<feature type="compositionally biased region" description="Basic and acidic residues" evidence="1">
    <location>
        <begin position="43"/>
        <end position="62"/>
    </location>
</feature>
<evidence type="ECO:0000313" key="3">
    <source>
        <dbReference type="Proteomes" id="UP000046122"/>
    </source>
</evidence>
<proteinExistence type="predicted"/>